<dbReference type="Proteomes" id="UP000591735">
    <property type="component" value="Unassembled WGS sequence"/>
</dbReference>
<accession>A0A840UH01</accession>
<dbReference type="EMBL" id="JACHFE010000001">
    <property type="protein sequence ID" value="MBB5320057.1"/>
    <property type="molecule type" value="Genomic_DNA"/>
</dbReference>
<proteinExistence type="predicted"/>
<dbReference type="InterPro" id="IPR016084">
    <property type="entry name" value="Haem_Oase-like_multi-hlx"/>
</dbReference>
<gene>
    <name evidence="1" type="ORF">HNR38_000525</name>
</gene>
<dbReference type="Gene3D" id="1.20.910.10">
    <property type="entry name" value="Heme oxygenase-like"/>
    <property type="match status" value="1"/>
</dbReference>
<dbReference type="InterPro" id="IPR016053">
    <property type="entry name" value="Haem_Oase-like"/>
</dbReference>
<evidence type="ECO:0000313" key="1">
    <source>
        <dbReference type="EMBL" id="MBB5320057.1"/>
    </source>
</evidence>
<comment type="caution">
    <text evidence="1">The sequence shown here is derived from an EMBL/GenBank/DDBJ whole genome shotgun (WGS) entry which is preliminary data.</text>
</comment>
<dbReference type="SUPFAM" id="SSF48613">
    <property type="entry name" value="Heme oxygenase-like"/>
    <property type="match status" value="1"/>
</dbReference>
<name>A0A840UH01_9GAMM</name>
<dbReference type="Pfam" id="PF01126">
    <property type="entry name" value="Heme_oxygenase"/>
    <property type="match status" value="1"/>
</dbReference>
<keyword evidence="2" id="KW-1185">Reference proteome</keyword>
<organism evidence="1 2">
    <name type="scientific">Marinobacter oulmenensis</name>
    <dbReference type="NCBI Taxonomy" id="643747"/>
    <lineage>
        <taxon>Bacteria</taxon>
        <taxon>Pseudomonadati</taxon>
        <taxon>Pseudomonadota</taxon>
        <taxon>Gammaproteobacteria</taxon>
        <taxon>Pseudomonadales</taxon>
        <taxon>Marinobacteraceae</taxon>
        <taxon>Marinobacter</taxon>
    </lineage>
</organism>
<evidence type="ECO:0000313" key="2">
    <source>
        <dbReference type="Proteomes" id="UP000591735"/>
    </source>
</evidence>
<reference evidence="1 2" key="1">
    <citation type="submission" date="2020-08" db="EMBL/GenBank/DDBJ databases">
        <title>Genomic Encyclopedia of Type Strains, Phase IV (KMG-IV): sequencing the most valuable type-strain genomes for metagenomic binning, comparative biology and taxonomic classification.</title>
        <authorList>
            <person name="Goeker M."/>
        </authorList>
    </citation>
    <scope>NUCLEOTIDE SEQUENCE [LARGE SCALE GENOMIC DNA]</scope>
    <source>
        <strain evidence="1 2">DSM 22359</strain>
    </source>
</reference>
<dbReference type="GO" id="GO:0004392">
    <property type="term" value="F:heme oxygenase (decyclizing) activity"/>
    <property type="evidence" value="ECO:0007669"/>
    <property type="project" value="InterPro"/>
</dbReference>
<dbReference type="CDD" id="cd19166">
    <property type="entry name" value="HemeO-bac"/>
    <property type="match status" value="1"/>
</dbReference>
<dbReference type="GO" id="GO:0006788">
    <property type="term" value="P:heme oxidation"/>
    <property type="evidence" value="ECO:0007669"/>
    <property type="project" value="InterPro"/>
</dbReference>
<sequence>MTATMTAERGHCARFRALTHDTHDKLDNRIMAFDPFASREHYTAFLRVQYAFHRDVAALFHNEQLNQLLPGLSQRRRLERVARDLSDLGSGLPTFSTAPVFSDAFDFPTALGWLYVEEGSNLGGAILFKKAAKLGLDDTFGARHLAAHADGRAPSWREFMAQVDAIELSDEEQKRADAGAQAAFSTVMGYVERFCQL</sequence>
<protein>
    <submittedName>
        <fullName evidence="1">Heme oxygenase</fullName>
    </submittedName>
</protein>
<dbReference type="AlphaFoldDB" id="A0A840UH01"/>
<dbReference type="RefSeq" id="WP_183699470.1">
    <property type="nucleotide sequence ID" value="NZ_JACHFE010000001.1"/>
</dbReference>